<evidence type="ECO:0000313" key="6">
    <source>
        <dbReference type="Proteomes" id="UP001341840"/>
    </source>
</evidence>
<protein>
    <submittedName>
        <fullName evidence="5">Uncharacterized protein</fullName>
    </submittedName>
</protein>
<keyword evidence="4" id="KW-0677">Repeat</keyword>
<dbReference type="InterPro" id="IPR045152">
    <property type="entry name" value="EDC4-like"/>
</dbReference>
<keyword evidence="2" id="KW-0963">Cytoplasm</keyword>
<proteinExistence type="predicted"/>
<evidence type="ECO:0000256" key="4">
    <source>
        <dbReference type="ARBA" id="ARBA00022737"/>
    </source>
</evidence>
<evidence type="ECO:0000256" key="1">
    <source>
        <dbReference type="ARBA" id="ARBA00004496"/>
    </source>
</evidence>
<comment type="subcellular location">
    <subcellularLocation>
        <location evidence="1">Cytoplasm</location>
    </subcellularLocation>
</comment>
<gene>
    <name evidence="5" type="ORF">PIB30_115784</name>
</gene>
<dbReference type="EMBL" id="JASCZI010225149">
    <property type="protein sequence ID" value="MED6203473.1"/>
    <property type="molecule type" value="Genomic_DNA"/>
</dbReference>
<evidence type="ECO:0000313" key="5">
    <source>
        <dbReference type="EMBL" id="MED6203473.1"/>
    </source>
</evidence>
<evidence type="ECO:0000256" key="2">
    <source>
        <dbReference type="ARBA" id="ARBA00022490"/>
    </source>
</evidence>
<evidence type="ECO:0000256" key="3">
    <source>
        <dbReference type="ARBA" id="ARBA00022574"/>
    </source>
</evidence>
<dbReference type="PANTHER" id="PTHR15598">
    <property type="entry name" value="ENHANCER OF MRNA-DECAPPING PROTEIN 4"/>
    <property type="match status" value="1"/>
</dbReference>
<keyword evidence="3" id="KW-0853">WD repeat</keyword>
<dbReference type="Proteomes" id="UP001341840">
    <property type="component" value="Unassembled WGS sequence"/>
</dbReference>
<feature type="non-terminal residue" evidence="5">
    <location>
        <position position="1"/>
    </location>
</feature>
<name>A0ABU6Y2Q6_9FABA</name>
<reference evidence="5 6" key="1">
    <citation type="journal article" date="2023" name="Plants (Basel)">
        <title>Bridging the Gap: Combining Genomics and Transcriptomics Approaches to Understand Stylosanthes scabra, an Orphan Legume from the Brazilian Caatinga.</title>
        <authorList>
            <person name="Ferreira-Neto J.R.C."/>
            <person name="da Silva M.D."/>
            <person name="Binneck E."/>
            <person name="de Melo N.F."/>
            <person name="da Silva R.H."/>
            <person name="de Melo A.L.T.M."/>
            <person name="Pandolfi V."/>
            <person name="Bustamante F.O."/>
            <person name="Brasileiro-Vidal A.C."/>
            <person name="Benko-Iseppon A.M."/>
        </authorList>
    </citation>
    <scope>NUCLEOTIDE SEQUENCE [LARGE SCALE GENOMIC DNA]</scope>
    <source>
        <tissue evidence="5">Leaves</tissue>
    </source>
</reference>
<organism evidence="5 6">
    <name type="scientific">Stylosanthes scabra</name>
    <dbReference type="NCBI Taxonomy" id="79078"/>
    <lineage>
        <taxon>Eukaryota</taxon>
        <taxon>Viridiplantae</taxon>
        <taxon>Streptophyta</taxon>
        <taxon>Embryophyta</taxon>
        <taxon>Tracheophyta</taxon>
        <taxon>Spermatophyta</taxon>
        <taxon>Magnoliopsida</taxon>
        <taxon>eudicotyledons</taxon>
        <taxon>Gunneridae</taxon>
        <taxon>Pentapetalae</taxon>
        <taxon>rosids</taxon>
        <taxon>fabids</taxon>
        <taxon>Fabales</taxon>
        <taxon>Fabaceae</taxon>
        <taxon>Papilionoideae</taxon>
        <taxon>50 kb inversion clade</taxon>
        <taxon>dalbergioids sensu lato</taxon>
        <taxon>Dalbergieae</taxon>
        <taxon>Pterocarpus clade</taxon>
        <taxon>Stylosanthes</taxon>
    </lineage>
</organism>
<comment type="caution">
    <text evidence="5">The sequence shown here is derived from an EMBL/GenBank/DDBJ whole genome shotgun (WGS) entry which is preliminary data.</text>
</comment>
<keyword evidence="6" id="KW-1185">Reference proteome</keyword>
<sequence>VPRGRRLTGDHVVYDVDVRLPGEAQPQLEVAPITKYGSDPNLVLGRQIAVNKSYICYGLKQGNIRVLNIHTAVRSLLKGHNQVRFLFWLILFL</sequence>
<dbReference type="PANTHER" id="PTHR15598:SF5">
    <property type="entry name" value="ENHANCER OF MRNA-DECAPPING PROTEIN 4"/>
    <property type="match status" value="1"/>
</dbReference>
<accession>A0ABU6Y2Q6</accession>